<dbReference type="AlphaFoldDB" id="A0A9Q0PTV7"/>
<organism evidence="2 3">
    <name type="scientific">Salix viminalis</name>
    <name type="common">Common osier</name>
    <name type="synonym">Basket willow</name>
    <dbReference type="NCBI Taxonomy" id="40686"/>
    <lineage>
        <taxon>Eukaryota</taxon>
        <taxon>Viridiplantae</taxon>
        <taxon>Streptophyta</taxon>
        <taxon>Embryophyta</taxon>
        <taxon>Tracheophyta</taxon>
        <taxon>Spermatophyta</taxon>
        <taxon>Magnoliopsida</taxon>
        <taxon>eudicotyledons</taxon>
        <taxon>Gunneridae</taxon>
        <taxon>Pentapetalae</taxon>
        <taxon>rosids</taxon>
        <taxon>fabids</taxon>
        <taxon>Malpighiales</taxon>
        <taxon>Salicaceae</taxon>
        <taxon>Saliceae</taxon>
        <taxon>Salix</taxon>
    </lineage>
</organism>
<reference evidence="2" key="1">
    <citation type="submission" date="2022-11" db="EMBL/GenBank/DDBJ databases">
        <authorList>
            <person name="Hyden B.L."/>
            <person name="Feng K."/>
            <person name="Yates T."/>
            <person name="Jawdy S."/>
            <person name="Smart L.B."/>
            <person name="Muchero W."/>
        </authorList>
    </citation>
    <scope>NUCLEOTIDE SEQUENCE</scope>
    <source>
        <tissue evidence="2">Shoot tip</tissue>
    </source>
</reference>
<reference evidence="2" key="2">
    <citation type="journal article" date="2023" name="Int. J. Mol. Sci.">
        <title>De Novo Assembly and Annotation of 11 Diverse Shrub Willow (Salix) Genomes Reveals Novel Gene Organization in Sex-Linked Regions.</title>
        <authorList>
            <person name="Hyden B."/>
            <person name="Feng K."/>
            <person name="Yates T.B."/>
            <person name="Jawdy S."/>
            <person name="Cereghino C."/>
            <person name="Smart L.B."/>
            <person name="Muchero W."/>
        </authorList>
    </citation>
    <scope>NUCLEOTIDE SEQUENCE [LARGE SCALE GENOMIC DNA]</scope>
    <source>
        <tissue evidence="2">Shoot tip</tissue>
    </source>
</reference>
<proteinExistence type="predicted"/>
<protein>
    <submittedName>
        <fullName evidence="2">Uncharacterized protein</fullName>
    </submittedName>
</protein>
<comment type="caution">
    <text evidence="2">The sequence shown here is derived from an EMBL/GenBank/DDBJ whole genome shotgun (WGS) entry which is preliminary data.</text>
</comment>
<dbReference type="Proteomes" id="UP001151529">
    <property type="component" value="Chromosome 13"/>
</dbReference>
<feature type="region of interest" description="Disordered" evidence="1">
    <location>
        <begin position="1"/>
        <end position="33"/>
    </location>
</feature>
<dbReference type="OrthoDB" id="414405at2759"/>
<gene>
    <name evidence="2" type="ORF">OIU85_005079</name>
</gene>
<sequence>METTKNLTASSLSAVESPPLPLSPSLHLQHPRSDNTWDVQKRPLLVGCSAFLVAAGADFEVFFSDHHCRKVVELSSLMIEAFGGPKEEGEAVVRTITGSHPDMKGTLTESSLREDSTRQVNYYKLESPTIQQHNVAACCARDELDYTP</sequence>
<accession>A0A9Q0PTV7</accession>
<evidence type="ECO:0000256" key="1">
    <source>
        <dbReference type="SAM" id="MobiDB-lite"/>
    </source>
</evidence>
<evidence type="ECO:0000313" key="2">
    <source>
        <dbReference type="EMBL" id="KAJ6694358.1"/>
    </source>
</evidence>
<name>A0A9Q0PTV7_SALVM</name>
<feature type="compositionally biased region" description="Low complexity" evidence="1">
    <location>
        <begin position="10"/>
        <end position="28"/>
    </location>
</feature>
<dbReference type="EMBL" id="JAPFFL010000011">
    <property type="protein sequence ID" value="KAJ6694358.1"/>
    <property type="molecule type" value="Genomic_DNA"/>
</dbReference>
<keyword evidence="3" id="KW-1185">Reference proteome</keyword>
<evidence type="ECO:0000313" key="3">
    <source>
        <dbReference type="Proteomes" id="UP001151529"/>
    </source>
</evidence>